<evidence type="ECO:0000256" key="5">
    <source>
        <dbReference type="PIRSR" id="PIRSR019543-2"/>
    </source>
</evidence>
<dbReference type="STRING" id="909613.UO65_3792"/>
<dbReference type="RefSeq" id="WP_052021336.1">
    <property type="nucleotide sequence ID" value="NZ_AYXG01000139.1"/>
</dbReference>
<evidence type="ECO:0000313" key="8">
    <source>
        <dbReference type="EMBL" id="EWC60862.1"/>
    </source>
</evidence>
<dbReference type="OrthoDB" id="3872700at2"/>
<dbReference type="PATRIC" id="fig|909613.9.peg.3793"/>
<feature type="binding site" evidence="5">
    <location>
        <position position="159"/>
    </location>
    <ligand>
        <name>Fe cation</name>
        <dbReference type="ChEBI" id="CHEBI:24875"/>
    </ligand>
</feature>
<evidence type="ECO:0000313" key="9">
    <source>
        <dbReference type="Proteomes" id="UP000019277"/>
    </source>
</evidence>
<name>W7IVR4_9PSEU</name>
<dbReference type="eggNOG" id="COG2175">
    <property type="taxonomic scope" value="Bacteria"/>
</dbReference>
<reference evidence="8 9" key="1">
    <citation type="journal article" date="2014" name="Genome Announc.">
        <title>Draft Genome Sequence of the Antitrypanosomally Active Sponge-Associated Bacterium Actinokineospora sp. Strain EG49.</title>
        <authorList>
            <person name="Harjes J."/>
            <person name="Ryu T."/>
            <person name="Abdelmohsen U.R."/>
            <person name="Moitinho-Silva L."/>
            <person name="Horn H."/>
            <person name="Ravasi T."/>
            <person name="Hentschel U."/>
        </authorList>
    </citation>
    <scope>NUCLEOTIDE SEQUENCE [LARGE SCALE GENOMIC DNA]</scope>
    <source>
        <strain evidence="8 9">EG49</strain>
    </source>
</reference>
<dbReference type="Proteomes" id="UP000019277">
    <property type="component" value="Unassembled WGS sequence"/>
</dbReference>
<gene>
    <name evidence="8" type="ORF">UO65_3792</name>
</gene>
<evidence type="ECO:0000256" key="1">
    <source>
        <dbReference type="ARBA" id="ARBA00008425"/>
    </source>
</evidence>
<dbReference type="AlphaFoldDB" id="W7IVR4"/>
<dbReference type="PIRSF" id="PIRSF019543">
    <property type="entry name" value="Clavaminate_syn"/>
    <property type="match status" value="1"/>
</dbReference>
<keyword evidence="9" id="KW-1185">Reference proteome</keyword>
<sequence>MVRSTAFGAGLDLADVTRTLPAPHAARLADALGPVRAGGDDAAFADDATAAVLPHLPAEVLHGLLGLRDPGAPGVLLVRGLPVDRDLPPTPTDRERGDPRGLAPVATGALVGTTRLLGEPYGYRGEYHGDLVTHVLPTRAAADAVSSSGARAVLPHHSESVHLHPHSPDFVALLCLRGDPTADARTSVVAAGDVCARLPEDVLEVLRLPLFHVRAPLSFGGHTMGSGPIPLISGPSSAPEVHAEFADMRGIDDRAQRAMAAFEQRCGGCATQVALEAGDLLVLDNRKVLHGRSSFAPQWRGLDRWCLRVLVRSGDLWSSRVYLDGRHRLVF</sequence>
<dbReference type="GO" id="GO:0016491">
    <property type="term" value="F:oxidoreductase activity"/>
    <property type="evidence" value="ECO:0007669"/>
    <property type="project" value="UniProtKB-KW"/>
</dbReference>
<accession>W7IVR4</accession>
<dbReference type="InterPro" id="IPR014503">
    <property type="entry name" value="Clavaminate_syn-like"/>
</dbReference>
<dbReference type="Gene3D" id="3.60.130.10">
    <property type="entry name" value="Clavaminate synthase-like"/>
    <property type="match status" value="1"/>
</dbReference>
<protein>
    <submittedName>
        <fullName evidence="8">Putative oxygenase (Putative secreted protein)</fullName>
    </submittedName>
</protein>
<comment type="caution">
    <text evidence="8">The sequence shown here is derived from an EMBL/GenBank/DDBJ whole genome shotgun (WGS) entry which is preliminary data.</text>
</comment>
<dbReference type="EMBL" id="AYXG01000139">
    <property type="protein sequence ID" value="EWC60862.1"/>
    <property type="molecule type" value="Genomic_DNA"/>
</dbReference>
<organism evidence="8 9">
    <name type="scientific">Actinokineospora spheciospongiae</name>
    <dbReference type="NCBI Taxonomy" id="909613"/>
    <lineage>
        <taxon>Bacteria</taxon>
        <taxon>Bacillati</taxon>
        <taxon>Actinomycetota</taxon>
        <taxon>Actinomycetes</taxon>
        <taxon>Pseudonocardiales</taxon>
        <taxon>Pseudonocardiaceae</taxon>
        <taxon>Actinokineospora</taxon>
    </lineage>
</organism>
<accession>A0A8E2WZ11</accession>
<evidence type="ECO:0000256" key="3">
    <source>
        <dbReference type="ARBA" id="ARBA00023002"/>
    </source>
</evidence>
<evidence type="ECO:0000259" key="7">
    <source>
        <dbReference type="Pfam" id="PF02668"/>
    </source>
</evidence>
<feature type="binding site" evidence="5">
    <location>
        <position position="157"/>
    </location>
    <ligand>
        <name>Fe cation</name>
        <dbReference type="ChEBI" id="CHEBI:24875"/>
    </ligand>
</feature>
<dbReference type="InterPro" id="IPR003819">
    <property type="entry name" value="TauD/TfdA-like"/>
</dbReference>
<dbReference type="GO" id="GO:0005506">
    <property type="term" value="F:iron ion binding"/>
    <property type="evidence" value="ECO:0007669"/>
    <property type="project" value="InterPro"/>
</dbReference>
<proteinExistence type="inferred from homology"/>
<feature type="compositionally biased region" description="Basic and acidic residues" evidence="6">
    <location>
        <begin position="84"/>
        <end position="99"/>
    </location>
</feature>
<evidence type="ECO:0000256" key="6">
    <source>
        <dbReference type="SAM" id="MobiDB-lite"/>
    </source>
</evidence>
<dbReference type="Pfam" id="PF02668">
    <property type="entry name" value="TauD"/>
    <property type="match status" value="1"/>
</dbReference>
<feature type="region of interest" description="Disordered" evidence="6">
    <location>
        <begin position="84"/>
        <end position="104"/>
    </location>
</feature>
<comment type="similarity">
    <text evidence="1">Belongs to the clavaminate synthase family.</text>
</comment>
<keyword evidence="2 5" id="KW-0479">Metal-binding</keyword>
<keyword evidence="4 5" id="KW-0408">Iron</keyword>
<dbReference type="SUPFAM" id="SSF51197">
    <property type="entry name" value="Clavaminate synthase-like"/>
    <property type="match status" value="1"/>
</dbReference>
<dbReference type="InterPro" id="IPR042098">
    <property type="entry name" value="TauD-like_sf"/>
</dbReference>
<evidence type="ECO:0000256" key="2">
    <source>
        <dbReference type="ARBA" id="ARBA00022723"/>
    </source>
</evidence>
<evidence type="ECO:0000256" key="4">
    <source>
        <dbReference type="ARBA" id="ARBA00023004"/>
    </source>
</evidence>
<keyword evidence="3" id="KW-0560">Oxidoreductase</keyword>
<feature type="domain" description="TauD/TfdA-like" evidence="7">
    <location>
        <begin position="253"/>
        <end position="309"/>
    </location>
</feature>